<gene>
    <name evidence="1" type="ORF">MNOR_LOCUS6541</name>
</gene>
<evidence type="ECO:0000313" key="1">
    <source>
        <dbReference type="EMBL" id="CAL4067487.1"/>
    </source>
</evidence>
<name>A0AAV2Q1C8_MEGNR</name>
<proteinExistence type="predicted"/>
<comment type="caution">
    <text evidence="1">The sequence shown here is derived from an EMBL/GenBank/DDBJ whole genome shotgun (WGS) entry which is preliminary data.</text>
</comment>
<evidence type="ECO:0000313" key="2">
    <source>
        <dbReference type="Proteomes" id="UP001497623"/>
    </source>
</evidence>
<feature type="non-terminal residue" evidence="1">
    <location>
        <position position="1"/>
    </location>
</feature>
<accession>A0AAV2Q1C8</accession>
<reference evidence="1 2" key="1">
    <citation type="submission" date="2024-05" db="EMBL/GenBank/DDBJ databases">
        <authorList>
            <person name="Wallberg A."/>
        </authorList>
    </citation>
    <scope>NUCLEOTIDE SEQUENCE [LARGE SCALE GENOMIC DNA]</scope>
</reference>
<dbReference type="Proteomes" id="UP001497623">
    <property type="component" value="Unassembled WGS sequence"/>
</dbReference>
<keyword evidence="2" id="KW-1185">Reference proteome</keyword>
<protein>
    <submittedName>
        <fullName evidence="1">Uncharacterized protein</fullName>
    </submittedName>
</protein>
<dbReference type="AlphaFoldDB" id="A0AAV2Q1C8"/>
<dbReference type="EMBL" id="CAXKWB010002720">
    <property type="protein sequence ID" value="CAL4067487.1"/>
    <property type="molecule type" value="Genomic_DNA"/>
</dbReference>
<sequence>LLGNGGVIILVTANIKQLDADADALVSAAGGNSVWPILYPQGDGIDISVYETLAKKTGGHTFTVKNTTHRPANTYVDYQDVNNYHDLSLNMLQIQSNSSNIGALIEIAVKTCVVQDQQCKDLILEVDDPALYEDEYIIEIYSATSDEPTADFGNLQAELISKHETYKAYKIKGDMLQSNSFTLTVTRKVGGDIIKVTLLATTKMISNDYSVKVSASPSLENLHYTSDTAPVIYVQVAKNWDLVLFARVIATVRGQNINLHDNGFGADITGNDGIYSAYLLGVNSTGKADITFSVDDNNGSAKIIEVTNKAVPSNPAGKWCCGSEIDLNDVELVPAVNLSVISTTISGTVTGDPGYNFFH</sequence>
<organism evidence="1 2">
    <name type="scientific">Meganyctiphanes norvegica</name>
    <name type="common">Northern krill</name>
    <name type="synonym">Thysanopoda norvegica</name>
    <dbReference type="NCBI Taxonomy" id="48144"/>
    <lineage>
        <taxon>Eukaryota</taxon>
        <taxon>Metazoa</taxon>
        <taxon>Ecdysozoa</taxon>
        <taxon>Arthropoda</taxon>
        <taxon>Crustacea</taxon>
        <taxon>Multicrustacea</taxon>
        <taxon>Malacostraca</taxon>
        <taxon>Eumalacostraca</taxon>
        <taxon>Eucarida</taxon>
        <taxon>Euphausiacea</taxon>
        <taxon>Euphausiidae</taxon>
        <taxon>Meganyctiphanes</taxon>
    </lineage>
</organism>